<dbReference type="GO" id="GO:0005886">
    <property type="term" value="C:plasma membrane"/>
    <property type="evidence" value="ECO:0007669"/>
    <property type="project" value="TreeGrafter"/>
</dbReference>
<evidence type="ECO:0000256" key="2">
    <source>
        <dbReference type="ARBA" id="ARBA00005689"/>
    </source>
</evidence>
<dbReference type="PANTHER" id="PTHR42795:SF1">
    <property type="entry name" value="ALANINE DEHYDROGENASE"/>
    <property type="match status" value="1"/>
</dbReference>
<dbReference type="UniPathway" id="UPA00527">
    <property type="reaction ID" value="UER00585"/>
</dbReference>
<dbReference type="PROSITE" id="PS00837">
    <property type="entry name" value="ALADH_PNT_2"/>
    <property type="match status" value="1"/>
</dbReference>
<dbReference type="EMBL" id="WBKB01000006">
    <property type="protein sequence ID" value="KAB1642166.1"/>
    <property type="molecule type" value="Genomic_DNA"/>
</dbReference>
<feature type="binding site" evidence="11">
    <location>
        <position position="201"/>
    </location>
    <ligand>
        <name>NAD(+)</name>
        <dbReference type="ChEBI" id="CHEBI:57540"/>
    </ligand>
</feature>
<evidence type="ECO:0000313" key="14">
    <source>
        <dbReference type="EMBL" id="KAB1642166.1"/>
    </source>
</evidence>
<feature type="binding site" evidence="11">
    <location>
        <begin position="237"/>
        <end position="238"/>
    </location>
    <ligand>
        <name>NAD(+)</name>
        <dbReference type="ChEBI" id="CHEBI:57540"/>
    </ligand>
</feature>
<feature type="binding site" evidence="11">
    <location>
        <position position="196"/>
    </location>
    <ligand>
        <name>NAD(+)</name>
        <dbReference type="ChEBI" id="CHEBI:57540"/>
    </ligand>
</feature>
<evidence type="ECO:0000259" key="12">
    <source>
        <dbReference type="SMART" id="SM01002"/>
    </source>
</evidence>
<feature type="binding site" evidence="11">
    <location>
        <begin position="265"/>
        <end position="268"/>
    </location>
    <ligand>
        <name>NAD(+)</name>
        <dbReference type="ChEBI" id="CHEBI:57540"/>
    </ligand>
</feature>
<comment type="function">
    <text evidence="8">Catalyzes the reversible reductive amination of pyruvate to L-alanine.</text>
</comment>
<evidence type="ECO:0000256" key="6">
    <source>
        <dbReference type="ARBA" id="ARBA00065528"/>
    </source>
</evidence>
<dbReference type="SUPFAM" id="SSF52283">
    <property type="entry name" value="Formate/glycerate dehydrogenase catalytic domain-like"/>
    <property type="match status" value="1"/>
</dbReference>
<feature type="active site" description="Proton donor/acceptor" evidence="9">
    <location>
        <position position="95"/>
    </location>
</feature>
<dbReference type="GO" id="GO:0000286">
    <property type="term" value="F:alanine dehydrogenase activity"/>
    <property type="evidence" value="ECO:0007669"/>
    <property type="project" value="UniProtKB-UniRule"/>
</dbReference>
<feature type="active site" description="Proton donor/acceptor" evidence="9">
    <location>
        <position position="268"/>
    </location>
</feature>
<feature type="binding site" evidence="11">
    <location>
        <position position="132"/>
    </location>
    <ligand>
        <name>NAD(+)</name>
        <dbReference type="ChEBI" id="CHEBI:57540"/>
    </ligand>
</feature>
<dbReference type="SUPFAM" id="SSF51735">
    <property type="entry name" value="NAD(P)-binding Rossmann-fold domains"/>
    <property type="match status" value="1"/>
</dbReference>
<evidence type="ECO:0000313" key="15">
    <source>
        <dbReference type="Proteomes" id="UP000433493"/>
    </source>
</evidence>
<dbReference type="PANTHER" id="PTHR42795">
    <property type="entry name" value="ALANINE DEHYDROGENASE"/>
    <property type="match status" value="1"/>
</dbReference>
<dbReference type="RefSeq" id="WP_158052621.1">
    <property type="nucleotide sequence ID" value="NZ_WBKB01000006.1"/>
</dbReference>
<gene>
    <name evidence="14" type="primary">ald</name>
    <name evidence="14" type="ORF">F8O05_10090</name>
</gene>
<comment type="pathway">
    <text evidence="1 8">Amino-acid degradation; L-alanine degradation via dehydrogenase pathway; NH(3) and pyruvate from L-alanine: step 1/1.</text>
</comment>
<dbReference type="EC" id="1.4.1.1" evidence="3 8"/>
<dbReference type="SMART" id="SM01003">
    <property type="entry name" value="AlaDh_PNT_N"/>
    <property type="match status" value="1"/>
</dbReference>
<dbReference type="Pfam" id="PF01262">
    <property type="entry name" value="AlaDh_PNT_C"/>
    <property type="match status" value="1"/>
</dbReference>
<dbReference type="GO" id="GO:0042853">
    <property type="term" value="P:L-alanine catabolic process"/>
    <property type="evidence" value="ECO:0007669"/>
    <property type="project" value="UniProtKB-UniPathway"/>
</dbReference>
<dbReference type="SMART" id="SM01002">
    <property type="entry name" value="AlaDh_PNT_C"/>
    <property type="match status" value="1"/>
</dbReference>
<feature type="binding site" evidence="11">
    <location>
        <begin position="296"/>
        <end position="299"/>
    </location>
    <ligand>
        <name>NAD(+)</name>
        <dbReference type="ChEBI" id="CHEBI:57540"/>
    </ligand>
</feature>
<comment type="catalytic activity">
    <reaction evidence="8">
        <text>L-alanine + NAD(+) + H2O = pyruvate + NH4(+) + NADH + H(+)</text>
        <dbReference type="Rhea" id="RHEA:18405"/>
        <dbReference type="ChEBI" id="CHEBI:15361"/>
        <dbReference type="ChEBI" id="CHEBI:15377"/>
        <dbReference type="ChEBI" id="CHEBI:15378"/>
        <dbReference type="ChEBI" id="CHEBI:28938"/>
        <dbReference type="ChEBI" id="CHEBI:57540"/>
        <dbReference type="ChEBI" id="CHEBI:57945"/>
        <dbReference type="ChEBI" id="CHEBI:57972"/>
        <dbReference type="EC" id="1.4.1.1"/>
    </reaction>
</comment>
<feature type="binding site" evidence="10">
    <location>
        <position position="74"/>
    </location>
    <ligand>
        <name>substrate</name>
    </ligand>
</feature>
<comment type="subunit">
    <text evidence="6">Homohexamer. Trimer of dimers.</text>
</comment>
<accession>A0A7J5BBR4</accession>
<feature type="binding site" evidence="10">
    <location>
        <position position="15"/>
    </location>
    <ligand>
        <name>substrate</name>
    </ligand>
</feature>
<dbReference type="NCBIfam" id="TIGR00518">
    <property type="entry name" value="alaDH"/>
    <property type="match status" value="1"/>
</dbReference>
<proteinExistence type="inferred from homology"/>
<dbReference type="Gene3D" id="3.40.50.720">
    <property type="entry name" value="NAD(P)-binding Rossmann-like Domain"/>
    <property type="match status" value="2"/>
</dbReference>
<evidence type="ECO:0000256" key="9">
    <source>
        <dbReference type="PIRSR" id="PIRSR000183-1"/>
    </source>
</evidence>
<dbReference type="Pfam" id="PF05222">
    <property type="entry name" value="AlaDh_PNT_N"/>
    <property type="match status" value="1"/>
</dbReference>
<dbReference type="InterPro" id="IPR008143">
    <property type="entry name" value="Ala_DH/PNT_CS2"/>
</dbReference>
<reference evidence="14 15" key="1">
    <citation type="submission" date="2019-09" db="EMBL/GenBank/DDBJ databases">
        <title>Phylogeny of genus Pseudoclavibacter and closely related genus.</title>
        <authorList>
            <person name="Li Y."/>
        </authorList>
    </citation>
    <scope>NUCLEOTIDE SEQUENCE [LARGE SCALE GENOMIC DNA]</scope>
    <source>
        <strain evidence="14 15">KCTC 13959</strain>
    </source>
</reference>
<comment type="caution">
    <text evidence="14">The sequence shown here is derived from an EMBL/GenBank/DDBJ whole genome shotgun (WGS) entry which is preliminary data.</text>
</comment>
<feature type="domain" description="Alanine dehydrogenase/pyridine nucleotide transhydrogenase NAD(H)-binding" evidence="12">
    <location>
        <begin position="147"/>
        <end position="295"/>
    </location>
</feature>
<protein>
    <recommendedName>
        <fullName evidence="7 8">Alanine dehydrogenase</fullName>
        <ecNumber evidence="3 8">1.4.1.1</ecNumber>
    </recommendedName>
</protein>
<evidence type="ECO:0000256" key="11">
    <source>
        <dbReference type="PIRSR" id="PIRSR000183-3"/>
    </source>
</evidence>
<organism evidence="14 15">
    <name type="scientific">Gulosibacter chungangensis</name>
    <dbReference type="NCBI Taxonomy" id="979746"/>
    <lineage>
        <taxon>Bacteria</taxon>
        <taxon>Bacillati</taxon>
        <taxon>Actinomycetota</taxon>
        <taxon>Actinomycetes</taxon>
        <taxon>Micrococcales</taxon>
        <taxon>Microbacteriaceae</taxon>
        <taxon>Gulosibacter</taxon>
    </lineage>
</organism>
<name>A0A7J5BBR4_9MICO</name>
<dbReference type="OrthoDB" id="9804592at2"/>
<keyword evidence="5 8" id="KW-0520">NAD</keyword>
<comment type="similarity">
    <text evidence="2 8">Belongs to the AlaDH/PNT family.</text>
</comment>
<dbReference type="PIRSF" id="PIRSF000183">
    <property type="entry name" value="Alanine_dh"/>
    <property type="match status" value="1"/>
</dbReference>
<evidence type="ECO:0000259" key="13">
    <source>
        <dbReference type="SMART" id="SM01003"/>
    </source>
</evidence>
<dbReference type="CDD" id="cd05305">
    <property type="entry name" value="L-AlaDH"/>
    <property type="match status" value="1"/>
</dbReference>
<keyword evidence="4 8" id="KW-0560">Oxidoreductase</keyword>
<sequence length="372" mass="39035">MRISVVTEIKQQETRVALTPAGTTDLVQRGHTVFVERGAGEASGYSDEQYTYAGAAIVDRDTAWANAELLLKVKEPIAEEYRFLRSDLVLFTYLHLAADRSLTEALLDSGTLAIAYETVQDAHGLPLLTPMSEIAGRLAAHAAGNFMMRQHGGPGLLLGGAPGVAPARVLVIGGGAVGTNAAQLAHGMGAEVTILDMSAKRIRELDGIFKGSVRVLMSDPHVLEDELQHADVVIGAVLVPGRAAPKVVRRDQLPLLRPGALLIDVAIDQGGAFETSRPTTYESPIIEVDGVRHYCVANMPGAVPQTATKALTNVTLGYVRAIADRGVDAAIAADASLAAGVNVRDGEIVYPGVADAFPDLAGPRSSRAPVSA</sequence>
<dbReference type="InterPro" id="IPR007886">
    <property type="entry name" value="AlaDH/PNT_N"/>
</dbReference>
<feature type="binding site" evidence="11">
    <location>
        <position position="218"/>
    </location>
    <ligand>
        <name>NAD(+)</name>
        <dbReference type="ChEBI" id="CHEBI:57540"/>
    </ligand>
</feature>
<dbReference type="InterPro" id="IPR008141">
    <property type="entry name" value="Ala_DH"/>
</dbReference>
<evidence type="ECO:0000256" key="10">
    <source>
        <dbReference type="PIRSR" id="PIRSR000183-2"/>
    </source>
</evidence>
<feature type="binding site" evidence="11">
    <location>
        <position position="277"/>
    </location>
    <ligand>
        <name>NAD(+)</name>
        <dbReference type="ChEBI" id="CHEBI:57540"/>
    </ligand>
</feature>
<evidence type="ECO:0000256" key="7">
    <source>
        <dbReference type="ARBA" id="ARBA00072341"/>
    </source>
</evidence>
<dbReference type="GO" id="GO:0000166">
    <property type="term" value="F:nucleotide binding"/>
    <property type="evidence" value="ECO:0007669"/>
    <property type="project" value="UniProtKB-KW"/>
</dbReference>
<dbReference type="AlphaFoldDB" id="A0A7J5BBR4"/>
<dbReference type="FunFam" id="3.40.50.720:FF:000049">
    <property type="entry name" value="Alanine dehydrogenase"/>
    <property type="match status" value="1"/>
</dbReference>
<evidence type="ECO:0000256" key="5">
    <source>
        <dbReference type="ARBA" id="ARBA00023027"/>
    </source>
</evidence>
<dbReference type="Proteomes" id="UP000433493">
    <property type="component" value="Unassembled WGS sequence"/>
</dbReference>
<dbReference type="InterPro" id="IPR007698">
    <property type="entry name" value="AlaDH/PNT_NAD(H)-bd"/>
</dbReference>
<evidence type="ECO:0000256" key="4">
    <source>
        <dbReference type="ARBA" id="ARBA00023002"/>
    </source>
</evidence>
<evidence type="ECO:0000256" key="8">
    <source>
        <dbReference type="PIRNR" id="PIRNR000183"/>
    </source>
</evidence>
<keyword evidence="11" id="KW-0547">Nucleotide-binding</keyword>
<evidence type="ECO:0000256" key="3">
    <source>
        <dbReference type="ARBA" id="ARBA00012897"/>
    </source>
</evidence>
<feature type="domain" description="Alanine dehydrogenase/pyridine nucleotide transhydrogenase N-terminal" evidence="13">
    <location>
        <begin position="4"/>
        <end position="135"/>
    </location>
</feature>
<evidence type="ECO:0000256" key="1">
    <source>
        <dbReference type="ARBA" id="ARBA00005206"/>
    </source>
</evidence>
<dbReference type="InterPro" id="IPR036291">
    <property type="entry name" value="NAD(P)-bd_dom_sf"/>
</dbReference>
<keyword evidence="15" id="KW-1185">Reference proteome</keyword>